<name>A0A2Z4J2T4_9ACTN</name>
<dbReference type="RefSeq" id="WP_053763107.1">
    <property type="nucleotide sequence ID" value="NZ_CBDRHE010000003.1"/>
</dbReference>
<evidence type="ECO:0000313" key="3">
    <source>
        <dbReference type="Proteomes" id="UP000249616"/>
    </source>
</evidence>
<dbReference type="GeneID" id="32589696"/>
<gene>
    <name evidence="2" type="ORF">DN051_24990</name>
</gene>
<organism evidence="2 3">
    <name type="scientific">Streptomyces cadmiisoli</name>
    <dbReference type="NCBI Taxonomy" id="2184053"/>
    <lineage>
        <taxon>Bacteria</taxon>
        <taxon>Bacillati</taxon>
        <taxon>Actinomycetota</taxon>
        <taxon>Actinomycetes</taxon>
        <taxon>Kitasatosporales</taxon>
        <taxon>Streptomycetaceae</taxon>
        <taxon>Streptomyces</taxon>
        <taxon>Streptomyces aurantiacus group</taxon>
    </lineage>
</organism>
<keyword evidence="1" id="KW-0732">Signal</keyword>
<dbReference type="EMBL" id="CP030073">
    <property type="protein sequence ID" value="AWW39512.1"/>
    <property type="molecule type" value="Genomic_DNA"/>
</dbReference>
<evidence type="ECO:0000313" key="2">
    <source>
        <dbReference type="EMBL" id="AWW39512.1"/>
    </source>
</evidence>
<feature type="signal peptide" evidence="1">
    <location>
        <begin position="1"/>
        <end position="25"/>
    </location>
</feature>
<feature type="chain" id="PRO_5016458492" evidence="1">
    <location>
        <begin position="26"/>
        <end position="88"/>
    </location>
</feature>
<dbReference type="KEGG" id="scad:DN051_24990"/>
<dbReference type="Proteomes" id="UP000249616">
    <property type="component" value="Chromosome"/>
</dbReference>
<accession>A0A2Z4J2T4</accession>
<evidence type="ECO:0000256" key="1">
    <source>
        <dbReference type="SAM" id="SignalP"/>
    </source>
</evidence>
<protein>
    <submittedName>
        <fullName evidence="2">Uncharacterized protein</fullName>
    </submittedName>
</protein>
<sequence length="88" mass="8722">MKSLKAAAVVFGSLIAAGAATPASALEVQSAPEQSAPDVAQTGLSGGVNTRVPLSIFGTGSNASLVHQAKEAATVVNDAKPVHGNLWL</sequence>
<reference evidence="2 3" key="1">
    <citation type="journal article" date="2019" name="Int. J. Syst. Evol. Microbiol.">
        <title>Streptomyces cadmiisoli sp. nov., a novel actinomycete isolated from cadmium-contaminated soil.</title>
        <authorList>
            <person name="Li K."/>
            <person name="Tang X."/>
            <person name="Zhao J."/>
            <person name="Guo Y."/>
            <person name="Tang Y."/>
            <person name="Gao J."/>
        </authorList>
    </citation>
    <scope>NUCLEOTIDE SEQUENCE [LARGE SCALE GENOMIC DNA]</scope>
    <source>
        <strain evidence="2 3">ZFG47</strain>
    </source>
</reference>
<proteinExistence type="predicted"/>
<keyword evidence="3" id="KW-1185">Reference proteome</keyword>
<dbReference type="AlphaFoldDB" id="A0A2Z4J2T4"/>